<evidence type="ECO:0000256" key="4">
    <source>
        <dbReference type="ARBA" id="ARBA00023242"/>
    </source>
</evidence>
<reference evidence="7" key="1">
    <citation type="submission" date="2023-08" db="EMBL/GenBank/DDBJ databases">
        <title>Black Yeasts Isolated from many extreme environments.</title>
        <authorList>
            <person name="Coleine C."/>
            <person name="Stajich J.E."/>
            <person name="Selbmann L."/>
        </authorList>
    </citation>
    <scope>NUCLEOTIDE SEQUENCE</scope>
    <source>
        <strain evidence="7">CCFEE 5401</strain>
    </source>
</reference>
<comment type="function">
    <text evidence="5">Involved in ribosomal large subunit assembly.</text>
</comment>
<comment type="subcellular location">
    <subcellularLocation>
        <location evidence="1 5">Nucleus</location>
    </subcellularLocation>
</comment>
<evidence type="ECO:0000313" key="8">
    <source>
        <dbReference type="Proteomes" id="UP001310890"/>
    </source>
</evidence>
<evidence type="ECO:0000313" key="7">
    <source>
        <dbReference type="EMBL" id="KAK5111563.1"/>
    </source>
</evidence>
<keyword evidence="4 5" id="KW-0539">Nucleus</keyword>
<evidence type="ECO:0000256" key="1">
    <source>
        <dbReference type="ARBA" id="ARBA00004123"/>
    </source>
</evidence>
<dbReference type="InterPro" id="IPR007023">
    <property type="entry name" value="Ribosom_reg"/>
</dbReference>
<keyword evidence="3 5" id="KW-0690">Ribosome biogenesis</keyword>
<name>A0AAN7TE46_9PEZI</name>
<accession>A0AAN7TE46</accession>
<dbReference type="GO" id="GO:0042254">
    <property type="term" value="P:ribosome biogenesis"/>
    <property type="evidence" value="ECO:0007669"/>
    <property type="project" value="UniProtKB-KW"/>
</dbReference>
<dbReference type="Proteomes" id="UP001310890">
    <property type="component" value="Unassembled WGS sequence"/>
</dbReference>
<dbReference type="GO" id="GO:0005634">
    <property type="term" value="C:nucleus"/>
    <property type="evidence" value="ECO:0007669"/>
    <property type="project" value="UniProtKB-SubCell"/>
</dbReference>
<sequence length="185" mass="20313">MEEPQARAQPYTYDLGHLLCDDTNPLPAHDSTTVEATLSKTAQQCAQGLINQLLTACPIVKSNDDGALHIKLPAPSTRLPREKPVPKPKEKTTWEKFAEKKGIGKTRKEGNLKFDEASGEWKKKYGYKGKSGGVEGGVSGDWLTEVDVNEGKGGDKMEGVQKGPKLSKEGLRVRETKKRGANKRR</sequence>
<protein>
    <recommendedName>
        <fullName evidence="5">Ribosome biogenesis regulatory protein</fullName>
    </recommendedName>
</protein>
<dbReference type="AlphaFoldDB" id="A0AAN7TE46"/>
<comment type="caution">
    <text evidence="7">The sequence shown here is derived from an EMBL/GenBank/DDBJ whole genome shotgun (WGS) entry which is preliminary data.</text>
</comment>
<evidence type="ECO:0000256" key="5">
    <source>
        <dbReference type="RuleBase" id="RU364132"/>
    </source>
</evidence>
<dbReference type="Pfam" id="PF04939">
    <property type="entry name" value="RRS1"/>
    <property type="match status" value="1"/>
</dbReference>
<evidence type="ECO:0000256" key="6">
    <source>
        <dbReference type="SAM" id="MobiDB-lite"/>
    </source>
</evidence>
<organism evidence="7 8">
    <name type="scientific">Meristemomyces frigidus</name>
    <dbReference type="NCBI Taxonomy" id="1508187"/>
    <lineage>
        <taxon>Eukaryota</taxon>
        <taxon>Fungi</taxon>
        <taxon>Dikarya</taxon>
        <taxon>Ascomycota</taxon>
        <taxon>Pezizomycotina</taxon>
        <taxon>Dothideomycetes</taxon>
        <taxon>Dothideomycetidae</taxon>
        <taxon>Mycosphaerellales</taxon>
        <taxon>Teratosphaeriaceae</taxon>
        <taxon>Meristemomyces</taxon>
    </lineage>
</organism>
<comment type="similarity">
    <text evidence="2 5">Belongs to the RRS1 family.</text>
</comment>
<feature type="compositionally biased region" description="Basic residues" evidence="6">
    <location>
        <begin position="175"/>
        <end position="185"/>
    </location>
</feature>
<evidence type="ECO:0000256" key="2">
    <source>
        <dbReference type="ARBA" id="ARBA00010077"/>
    </source>
</evidence>
<proteinExistence type="inferred from homology"/>
<dbReference type="EMBL" id="JAVRRL010000038">
    <property type="protein sequence ID" value="KAK5111563.1"/>
    <property type="molecule type" value="Genomic_DNA"/>
</dbReference>
<feature type="region of interest" description="Disordered" evidence="6">
    <location>
        <begin position="136"/>
        <end position="185"/>
    </location>
</feature>
<feature type="compositionally biased region" description="Basic and acidic residues" evidence="6">
    <location>
        <begin position="149"/>
        <end position="159"/>
    </location>
</feature>
<gene>
    <name evidence="7" type="ORF">LTR62_004859</name>
</gene>
<evidence type="ECO:0000256" key="3">
    <source>
        <dbReference type="ARBA" id="ARBA00022517"/>
    </source>
</evidence>